<dbReference type="GO" id="GO:0005737">
    <property type="term" value="C:cytoplasm"/>
    <property type="evidence" value="ECO:0007669"/>
    <property type="project" value="TreeGrafter"/>
</dbReference>
<gene>
    <name evidence="2" type="ORF">HII31_08044</name>
</gene>
<keyword evidence="3" id="KW-1185">Reference proteome</keyword>
<dbReference type="PANTHER" id="PTHR13774">
    <property type="entry name" value="PHENAZINE BIOSYNTHESIS PROTEIN"/>
    <property type="match status" value="1"/>
</dbReference>
<dbReference type="OrthoDB" id="412383at2759"/>
<evidence type="ECO:0000313" key="3">
    <source>
        <dbReference type="Proteomes" id="UP000660729"/>
    </source>
</evidence>
<dbReference type="PANTHER" id="PTHR13774:SF32">
    <property type="entry name" value="ANTISENSE-ENHANCING SEQUENCE 1"/>
    <property type="match status" value="1"/>
</dbReference>
<evidence type="ECO:0000256" key="1">
    <source>
        <dbReference type="PIRSR" id="PIRSR016184-1"/>
    </source>
</evidence>
<dbReference type="SUPFAM" id="SSF54506">
    <property type="entry name" value="Diaminopimelate epimerase-like"/>
    <property type="match status" value="1"/>
</dbReference>
<proteinExistence type="predicted"/>
<dbReference type="GO" id="GO:0016853">
    <property type="term" value="F:isomerase activity"/>
    <property type="evidence" value="ECO:0007669"/>
    <property type="project" value="UniProtKB-KW"/>
</dbReference>
<reference evidence="2" key="1">
    <citation type="submission" date="2020-04" db="EMBL/GenBank/DDBJ databases">
        <title>Draft genome resource of the tomato pathogen Pseudocercospora fuligena.</title>
        <authorList>
            <person name="Zaccaron A."/>
        </authorList>
    </citation>
    <scope>NUCLEOTIDE SEQUENCE</scope>
    <source>
        <strain evidence="2">PF001</strain>
    </source>
</reference>
<dbReference type="NCBIfam" id="TIGR00654">
    <property type="entry name" value="PhzF_family"/>
    <property type="match status" value="1"/>
</dbReference>
<dbReference type="Proteomes" id="UP000660729">
    <property type="component" value="Unassembled WGS sequence"/>
</dbReference>
<dbReference type="AlphaFoldDB" id="A0A8H6VGR7"/>
<name>A0A8H6VGR7_9PEZI</name>
<protein>
    <submittedName>
        <fullName evidence="2">Putative isomerase</fullName>
    </submittedName>
</protein>
<accession>A0A8H6VGR7</accession>
<dbReference type="Gene3D" id="3.10.310.10">
    <property type="entry name" value="Diaminopimelate Epimerase, Chain A, domain 1"/>
    <property type="match status" value="2"/>
</dbReference>
<dbReference type="PIRSF" id="PIRSF016184">
    <property type="entry name" value="PhzC_PhzF"/>
    <property type="match status" value="1"/>
</dbReference>
<organism evidence="2 3">
    <name type="scientific">Pseudocercospora fuligena</name>
    <dbReference type="NCBI Taxonomy" id="685502"/>
    <lineage>
        <taxon>Eukaryota</taxon>
        <taxon>Fungi</taxon>
        <taxon>Dikarya</taxon>
        <taxon>Ascomycota</taxon>
        <taxon>Pezizomycotina</taxon>
        <taxon>Dothideomycetes</taxon>
        <taxon>Dothideomycetidae</taxon>
        <taxon>Mycosphaerellales</taxon>
        <taxon>Mycosphaerellaceae</taxon>
        <taxon>Pseudocercospora</taxon>
    </lineage>
</organism>
<sequence>MGKQLSFVTLDVFTQTRYAGNPLAVVRVPDGLDLPTEQMLLIAKEFNLSETIFLHDGKKGADGVIEWRVRIFVTQGEIPFAGHPTIGAAVYALGTLSHTSHQGRLIANAGPIQLTYDPASGVAKASIPHNFHLHTQYGCSLEELYDLQPALRGVVTSTDVVQVTSPVKGMNFVQAELPDLVALSKISTGKKPEPRLDDDWNEGFSGSHFYVITSATAAQDQNDTAKYQLRTRMVEGSFEDPATGSAACALTSYLALKNATSRVSHFELTQGVEMGRESHIEVTITLNADLKSIERVELGGTAVKVMEGTLEY</sequence>
<evidence type="ECO:0000313" key="2">
    <source>
        <dbReference type="EMBL" id="KAF7190885.1"/>
    </source>
</evidence>
<dbReference type="Pfam" id="PF02567">
    <property type="entry name" value="PhzC-PhzF"/>
    <property type="match status" value="1"/>
</dbReference>
<feature type="active site" evidence="1">
    <location>
        <position position="50"/>
    </location>
</feature>
<dbReference type="InterPro" id="IPR003719">
    <property type="entry name" value="Phenazine_PhzF-like"/>
</dbReference>
<dbReference type="EMBL" id="JABCIY010000168">
    <property type="protein sequence ID" value="KAF7190885.1"/>
    <property type="molecule type" value="Genomic_DNA"/>
</dbReference>
<keyword evidence="2" id="KW-0413">Isomerase</keyword>
<comment type="caution">
    <text evidence="2">The sequence shown here is derived from an EMBL/GenBank/DDBJ whole genome shotgun (WGS) entry which is preliminary data.</text>
</comment>